<keyword evidence="3" id="KW-1185">Reference proteome</keyword>
<comment type="caution">
    <text evidence="2">The sequence shown here is derived from an EMBL/GenBank/DDBJ whole genome shotgun (WGS) entry which is preliminary data.</text>
</comment>
<dbReference type="Pfam" id="PF11064">
    <property type="entry name" value="DUF2865"/>
    <property type="match status" value="1"/>
</dbReference>
<feature type="region of interest" description="Disordered" evidence="1">
    <location>
        <begin position="396"/>
        <end position="433"/>
    </location>
</feature>
<proteinExistence type="predicted"/>
<evidence type="ECO:0000313" key="3">
    <source>
        <dbReference type="Proteomes" id="UP000664779"/>
    </source>
</evidence>
<accession>A0A939EPU2</accession>
<reference evidence="2" key="1">
    <citation type="submission" date="2021-03" db="EMBL/GenBank/DDBJ databases">
        <title>Roseibium sp. CAU 1637 isolated from Incheon.</title>
        <authorList>
            <person name="Kim W."/>
        </authorList>
    </citation>
    <scope>NUCLEOTIDE SEQUENCE</scope>
    <source>
        <strain evidence="2">CAU 1637</strain>
    </source>
</reference>
<dbReference type="RefSeq" id="WP_206941346.1">
    <property type="nucleotide sequence ID" value="NZ_JAFLNF010000005.1"/>
</dbReference>
<dbReference type="InterPro" id="IPR021293">
    <property type="entry name" value="DUF2865"/>
</dbReference>
<name>A0A939EPU2_9HYPH</name>
<evidence type="ECO:0000313" key="2">
    <source>
        <dbReference type="EMBL" id="MBO0346110.1"/>
    </source>
</evidence>
<dbReference type="Proteomes" id="UP000664779">
    <property type="component" value="Unassembled WGS sequence"/>
</dbReference>
<organism evidence="2 3">
    <name type="scientific">Roseibium limicola</name>
    <dbReference type="NCBI Taxonomy" id="2816037"/>
    <lineage>
        <taxon>Bacteria</taxon>
        <taxon>Pseudomonadati</taxon>
        <taxon>Pseudomonadota</taxon>
        <taxon>Alphaproteobacteria</taxon>
        <taxon>Hyphomicrobiales</taxon>
        <taxon>Stappiaceae</taxon>
        <taxon>Roseibium</taxon>
    </lineage>
</organism>
<dbReference type="AlphaFoldDB" id="A0A939EPU2"/>
<sequence length="464" mass="49221">MLFTMLLTVFSRATFGKSLAFAMSAGGRLAAALSVLALLTFSGPISSAEAAASCSSLRGELARLSKNSSSAASAKWEDAQNRQASALQAAERDARHFRCSSQTQDARCAALTTKIGKMRRNLAAIERKLAKVSRGDKTARAKLAVERQIKAANCTSNGSAKASSAPEGVLSALFSRKTPKGTTKLTPAAGNHERPKQLKRSRAVVNSGASFASGKTYRTLCVRSCDGYFFPLSFKANRNQFEQDAARCGQICPAAETELYVYRNPGGAPEDMMSLAGTPYENLENAWRYKSERVNSCSCRGQSSAGQRMAMLKTLDTSPLKVVSKGAGHIKVIIGGKTTGGGSKSPTNAYGLRTQLIDWAMPPVDPQAIPVSVDPASRMDAALGFDSRKAFASLKSRNKTTTTSALSGPDTELAATASSARTEKDHTSPKTEASAIFTVDDKLPTLSRGEGAVRVVGPEYFVSQ</sequence>
<evidence type="ECO:0000256" key="1">
    <source>
        <dbReference type="SAM" id="MobiDB-lite"/>
    </source>
</evidence>
<gene>
    <name evidence="2" type="ORF">J0X15_12835</name>
</gene>
<dbReference type="EMBL" id="JAFLNF010000005">
    <property type="protein sequence ID" value="MBO0346110.1"/>
    <property type="molecule type" value="Genomic_DNA"/>
</dbReference>
<protein>
    <submittedName>
        <fullName evidence="2">DUF2865 domain-containing protein</fullName>
    </submittedName>
</protein>